<dbReference type="AlphaFoldDB" id="W6PQT8"/>
<proteinExistence type="predicted"/>
<dbReference type="OrthoDB" id="3261222at2759"/>
<dbReference type="EMBL" id="HG792015">
    <property type="protein sequence ID" value="CDM26240.1"/>
    <property type="molecule type" value="Genomic_DNA"/>
</dbReference>
<name>W6PQT8_PENRF</name>
<gene>
    <name evidence="1" type="ORF">PROQFM164_S01g000049</name>
</gene>
<evidence type="ECO:0000313" key="1">
    <source>
        <dbReference type="EMBL" id="CDM26240.1"/>
    </source>
</evidence>
<reference evidence="1" key="1">
    <citation type="journal article" date="2014" name="Nat. Commun.">
        <title>Multiple recent horizontal transfers of a large genomic region in cheese making fungi.</title>
        <authorList>
            <person name="Cheeseman K."/>
            <person name="Ropars J."/>
            <person name="Renault P."/>
            <person name="Dupont J."/>
            <person name="Gouzy J."/>
            <person name="Branca A."/>
            <person name="Abraham A.L."/>
            <person name="Ceppi M."/>
            <person name="Conseiller E."/>
            <person name="Debuchy R."/>
            <person name="Malagnac F."/>
            <person name="Goarin A."/>
            <person name="Silar P."/>
            <person name="Lacoste S."/>
            <person name="Sallet E."/>
            <person name="Bensimon A."/>
            <person name="Giraud T."/>
            <person name="Brygoo Y."/>
        </authorList>
    </citation>
    <scope>NUCLEOTIDE SEQUENCE [LARGE SCALE GENOMIC DNA]</scope>
    <source>
        <strain evidence="1">FM164</strain>
    </source>
</reference>
<dbReference type="Proteomes" id="UP000030686">
    <property type="component" value="Unassembled WGS sequence"/>
</dbReference>
<accession>W6PQT8</accession>
<keyword evidence="2" id="KW-1185">Reference proteome</keyword>
<sequence>MCTDMHTLPVTNLLHRSTAQIREFRRYHRSPFTVHHSPFTVHRSSLYQVAKALKSIDMETLAAIHPFKLALWVKRVQSDSQDVPETQTEAGGVMRILVNRSAGE</sequence>
<protein>
    <submittedName>
        <fullName evidence="1">Probable transposable element</fullName>
    </submittedName>
</protein>
<evidence type="ECO:0000313" key="2">
    <source>
        <dbReference type="Proteomes" id="UP000030686"/>
    </source>
</evidence>
<organism evidence="1 2">
    <name type="scientific">Penicillium roqueforti (strain FM164)</name>
    <dbReference type="NCBI Taxonomy" id="1365484"/>
    <lineage>
        <taxon>Eukaryota</taxon>
        <taxon>Fungi</taxon>
        <taxon>Dikarya</taxon>
        <taxon>Ascomycota</taxon>
        <taxon>Pezizomycotina</taxon>
        <taxon>Eurotiomycetes</taxon>
        <taxon>Eurotiomycetidae</taxon>
        <taxon>Eurotiales</taxon>
        <taxon>Aspergillaceae</taxon>
        <taxon>Penicillium</taxon>
    </lineage>
</organism>